<dbReference type="Proteomes" id="UP001254165">
    <property type="component" value="Unassembled WGS sequence"/>
</dbReference>
<accession>A0ABU3NRH7</accession>
<protein>
    <submittedName>
        <fullName evidence="7">ABC transporter permease</fullName>
    </submittedName>
</protein>
<feature type="transmembrane region" description="Helical" evidence="6">
    <location>
        <begin position="90"/>
        <end position="113"/>
    </location>
</feature>
<name>A0ABU3NRH7_9CHLR</name>
<feature type="transmembrane region" description="Helical" evidence="6">
    <location>
        <begin position="62"/>
        <end position="83"/>
    </location>
</feature>
<feature type="transmembrane region" description="Helical" evidence="6">
    <location>
        <begin position="197"/>
        <end position="216"/>
    </location>
</feature>
<evidence type="ECO:0000256" key="5">
    <source>
        <dbReference type="ARBA" id="ARBA00023136"/>
    </source>
</evidence>
<proteinExistence type="predicted"/>
<evidence type="ECO:0000313" key="7">
    <source>
        <dbReference type="EMBL" id="MDT8899435.1"/>
    </source>
</evidence>
<keyword evidence="3 6" id="KW-0812">Transmembrane</keyword>
<organism evidence="7 8">
    <name type="scientific">Thermanaerothrix solaris</name>
    <dbReference type="NCBI Taxonomy" id="3058434"/>
    <lineage>
        <taxon>Bacteria</taxon>
        <taxon>Bacillati</taxon>
        <taxon>Chloroflexota</taxon>
        <taxon>Anaerolineae</taxon>
        <taxon>Anaerolineales</taxon>
        <taxon>Anaerolineaceae</taxon>
        <taxon>Thermanaerothrix</taxon>
    </lineage>
</organism>
<keyword evidence="4 6" id="KW-1133">Transmembrane helix</keyword>
<evidence type="ECO:0000256" key="3">
    <source>
        <dbReference type="ARBA" id="ARBA00022692"/>
    </source>
</evidence>
<evidence type="ECO:0000313" key="8">
    <source>
        <dbReference type="Proteomes" id="UP001254165"/>
    </source>
</evidence>
<dbReference type="PANTHER" id="PTHR43370">
    <property type="entry name" value="SUGAR ABC TRANSPORTER INTEGRAL MEMBRANE PROTEIN-RELATED"/>
    <property type="match status" value="1"/>
</dbReference>
<keyword evidence="2" id="KW-1003">Cell membrane</keyword>
<feature type="transmembrane region" description="Helical" evidence="6">
    <location>
        <begin position="232"/>
        <end position="258"/>
    </location>
</feature>
<dbReference type="CDD" id="cd06580">
    <property type="entry name" value="TM_PBP1_transp_TpRbsC_like"/>
    <property type="match status" value="1"/>
</dbReference>
<evidence type="ECO:0000256" key="2">
    <source>
        <dbReference type="ARBA" id="ARBA00022475"/>
    </source>
</evidence>
<dbReference type="RefSeq" id="WP_315626160.1">
    <property type="nucleotide sequence ID" value="NZ_JAUHMF010000003.1"/>
</dbReference>
<feature type="transmembrane region" description="Helical" evidence="6">
    <location>
        <begin position="6"/>
        <end position="28"/>
    </location>
</feature>
<dbReference type="InterPro" id="IPR001851">
    <property type="entry name" value="ABC_transp_permease"/>
</dbReference>
<feature type="transmembrane region" description="Helical" evidence="6">
    <location>
        <begin position="35"/>
        <end position="56"/>
    </location>
</feature>
<keyword evidence="5 6" id="KW-0472">Membrane</keyword>
<dbReference type="Pfam" id="PF02653">
    <property type="entry name" value="BPD_transp_2"/>
    <property type="match status" value="1"/>
</dbReference>
<dbReference type="EMBL" id="JAUHMF010000003">
    <property type="protein sequence ID" value="MDT8899435.1"/>
    <property type="molecule type" value="Genomic_DNA"/>
</dbReference>
<evidence type="ECO:0000256" key="1">
    <source>
        <dbReference type="ARBA" id="ARBA00004651"/>
    </source>
</evidence>
<evidence type="ECO:0000256" key="4">
    <source>
        <dbReference type="ARBA" id="ARBA00022989"/>
    </source>
</evidence>
<dbReference type="PANTHER" id="PTHR43370:SF1">
    <property type="entry name" value="GUANOSINE ABC TRANSPORTER PERMEASE PROTEIN NUPQ"/>
    <property type="match status" value="1"/>
</dbReference>
<comment type="caution">
    <text evidence="7">The sequence shown here is derived from an EMBL/GenBank/DDBJ whole genome shotgun (WGS) entry which is preliminary data.</text>
</comment>
<comment type="subcellular location">
    <subcellularLocation>
        <location evidence="1">Cell membrane</location>
        <topology evidence="1">Multi-pass membrane protein</topology>
    </subcellularLocation>
</comment>
<sequence length="303" mass="32398">MSIEVVSNVLFSTLRVMTPLLLAALAGLISQRVNLLNIALEGLMLFGAFFAVIFGAHFENPWMGLLSSVLLNSAITLVFAFAVIELRANLIVAGLAINTLALGLTSFLLAALFDMRGAYSPSGLQSLPHITLPLVSAIPVIGPVFSGHGILVYLSWVLVVLTSILLYQTPFGIHLRAIGEKIEAAETAGIAIKRTQYIALLIGGILCALAGSQLAIGDLTLFNDSMINGRGFIALAAVFFGAGQPGLTTFGCFLFGLFEAIQYRLQMAASIPPQLPQMLPYLIVVISLTAISFQKYLKDRRTV</sequence>
<gene>
    <name evidence="7" type="ORF">QYE77_14315</name>
</gene>
<evidence type="ECO:0000256" key="6">
    <source>
        <dbReference type="SAM" id="Phobius"/>
    </source>
</evidence>
<feature type="transmembrane region" description="Helical" evidence="6">
    <location>
        <begin position="150"/>
        <end position="167"/>
    </location>
</feature>
<keyword evidence="8" id="KW-1185">Reference proteome</keyword>
<reference evidence="7 8" key="1">
    <citation type="submission" date="2023-07" db="EMBL/GenBank/DDBJ databases">
        <title>Novel species of Thermanaerothrix with wide hydrolytic capabilities.</title>
        <authorList>
            <person name="Zayulina K.S."/>
            <person name="Podosokorskaya O.A."/>
            <person name="Elcheninov A.G."/>
        </authorList>
    </citation>
    <scope>NUCLEOTIDE SEQUENCE [LARGE SCALE GENOMIC DNA]</scope>
    <source>
        <strain evidence="7 8">4228-RoL</strain>
    </source>
</reference>